<dbReference type="EMBL" id="JAWWNJ010000111">
    <property type="protein sequence ID" value="KAK6992289.1"/>
    <property type="molecule type" value="Genomic_DNA"/>
</dbReference>
<proteinExistence type="predicted"/>
<reference evidence="1 2" key="1">
    <citation type="journal article" date="2024" name="J Genomics">
        <title>Draft genome sequencing and assembly of Favolaschia claudopus CIRM-BRFM 2984 isolated from oak limbs.</title>
        <authorList>
            <person name="Navarro D."/>
            <person name="Drula E."/>
            <person name="Chaduli D."/>
            <person name="Cazenave R."/>
            <person name="Ahrendt S."/>
            <person name="Wang J."/>
            <person name="Lipzen A."/>
            <person name="Daum C."/>
            <person name="Barry K."/>
            <person name="Grigoriev I.V."/>
            <person name="Favel A."/>
            <person name="Rosso M.N."/>
            <person name="Martin F."/>
        </authorList>
    </citation>
    <scope>NUCLEOTIDE SEQUENCE [LARGE SCALE GENOMIC DNA]</scope>
    <source>
        <strain evidence="1 2">CIRM-BRFM 2984</strain>
    </source>
</reference>
<dbReference type="AlphaFoldDB" id="A0AAV9ZU16"/>
<comment type="caution">
    <text evidence="1">The sequence shown here is derived from an EMBL/GenBank/DDBJ whole genome shotgun (WGS) entry which is preliminary data.</text>
</comment>
<organism evidence="1 2">
    <name type="scientific">Favolaschia claudopus</name>
    <dbReference type="NCBI Taxonomy" id="2862362"/>
    <lineage>
        <taxon>Eukaryota</taxon>
        <taxon>Fungi</taxon>
        <taxon>Dikarya</taxon>
        <taxon>Basidiomycota</taxon>
        <taxon>Agaricomycotina</taxon>
        <taxon>Agaricomycetes</taxon>
        <taxon>Agaricomycetidae</taxon>
        <taxon>Agaricales</taxon>
        <taxon>Marasmiineae</taxon>
        <taxon>Mycenaceae</taxon>
        <taxon>Favolaschia</taxon>
    </lineage>
</organism>
<accession>A0AAV9ZU16</accession>
<name>A0AAV9ZU16_9AGAR</name>
<evidence type="ECO:0008006" key="3">
    <source>
        <dbReference type="Google" id="ProtNLM"/>
    </source>
</evidence>
<evidence type="ECO:0000313" key="1">
    <source>
        <dbReference type="EMBL" id="KAK6992289.1"/>
    </source>
</evidence>
<dbReference type="Proteomes" id="UP001362999">
    <property type="component" value="Unassembled WGS sequence"/>
</dbReference>
<gene>
    <name evidence="1" type="ORF">R3P38DRAFT_205759</name>
</gene>
<protein>
    <recommendedName>
        <fullName evidence="3">Secreted protein</fullName>
    </recommendedName>
</protein>
<keyword evidence="2" id="KW-1185">Reference proteome</keyword>
<evidence type="ECO:0000313" key="2">
    <source>
        <dbReference type="Proteomes" id="UP001362999"/>
    </source>
</evidence>
<sequence>MSRSPAWSLRTWPCLNAFFGIQQHLWLFLLAFIDEYCLSQPWLPYSAGSMVSLTQCKSFLSCSAPAPRVSVSFTGRLLFALWYKLDYYCMVYAR</sequence>